<sequence length="50" mass="6002">MKGNKFLESFCDIVHVLLGLFLRQHQTRSQSRRYDFTQRWDEMPFALALA</sequence>
<protein>
    <submittedName>
        <fullName evidence="1">Uncharacterized protein</fullName>
    </submittedName>
</protein>
<evidence type="ECO:0000313" key="2">
    <source>
        <dbReference type="Proteomes" id="UP000008022"/>
    </source>
</evidence>
<organism evidence="1 2">
    <name type="scientific">Oryza rufipogon</name>
    <name type="common">Brownbeard rice</name>
    <name type="synonym">Asian wild rice</name>
    <dbReference type="NCBI Taxonomy" id="4529"/>
    <lineage>
        <taxon>Eukaryota</taxon>
        <taxon>Viridiplantae</taxon>
        <taxon>Streptophyta</taxon>
        <taxon>Embryophyta</taxon>
        <taxon>Tracheophyta</taxon>
        <taxon>Spermatophyta</taxon>
        <taxon>Magnoliopsida</taxon>
        <taxon>Liliopsida</taxon>
        <taxon>Poales</taxon>
        <taxon>Poaceae</taxon>
        <taxon>BOP clade</taxon>
        <taxon>Oryzoideae</taxon>
        <taxon>Oryzeae</taxon>
        <taxon>Oryzinae</taxon>
        <taxon>Oryza</taxon>
    </lineage>
</organism>
<reference evidence="1" key="2">
    <citation type="submission" date="2015-06" db="UniProtKB">
        <authorList>
            <consortium name="EnsemblPlants"/>
        </authorList>
    </citation>
    <scope>IDENTIFICATION</scope>
</reference>
<keyword evidence="2" id="KW-1185">Reference proteome</keyword>
<accession>A0A0E0NIX7</accession>
<dbReference type="HOGENOM" id="CLU_3127574_0_0_1"/>
<evidence type="ECO:0000313" key="1">
    <source>
        <dbReference type="EnsemblPlants" id="ORUFI02G28520.5"/>
    </source>
</evidence>
<dbReference type="EnsemblPlants" id="ORUFI02G28520.5">
    <property type="protein sequence ID" value="ORUFI02G28520.5"/>
    <property type="gene ID" value="ORUFI02G28520"/>
</dbReference>
<dbReference type="AlphaFoldDB" id="A0A0E0NIX7"/>
<proteinExistence type="predicted"/>
<reference evidence="2" key="1">
    <citation type="submission" date="2013-06" db="EMBL/GenBank/DDBJ databases">
        <authorList>
            <person name="Zhao Q."/>
        </authorList>
    </citation>
    <scope>NUCLEOTIDE SEQUENCE</scope>
    <source>
        <strain evidence="2">cv. W1943</strain>
    </source>
</reference>
<dbReference type="Proteomes" id="UP000008022">
    <property type="component" value="Unassembled WGS sequence"/>
</dbReference>
<dbReference type="Gramene" id="ORUFI02G28520.5">
    <property type="protein sequence ID" value="ORUFI02G28520.5"/>
    <property type="gene ID" value="ORUFI02G28520"/>
</dbReference>
<name>A0A0E0NIX7_ORYRU</name>